<sequence length="287" mass="30037">MVGFPAARLTDLHLCPMVTGIVPHVGGPITSPGATTVLIGKLPAARALDVCTCIGPPDVIAQGSTTVLSCKMPQSRILDTSLHGGMIILGCFTVLVGGAAANMQSQAAAIAAHNGSTRVYVDPITKTVYITTNMEYSGPGATQAYADAAKKQIEDTWSGTMTVNGETYAVNVQVNTKVNTSGTATAGYDQITVDPAQNRMDQSLYGNGEGRQTPAAATDAGRPRRIAHEYGHTLGLDDDYHDTPTGTAKNPGAPPNDIMAETWPAADGTLPHPHQSHYDQVLKNHGY</sequence>
<keyword evidence="3" id="KW-1185">Reference proteome</keyword>
<evidence type="ECO:0008006" key="4">
    <source>
        <dbReference type="Google" id="ProtNLM"/>
    </source>
</evidence>
<accession>A0A917KG83</accession>
<evidence type="ECO:0000313" key="2">
    <source>
        <dbReference type="EMBL" id="GGJ10501.1"/>
    </source>
</evidence>
<protein>
    <recommendedName>
        <fullName evidence="4">Zn-binding Pro-Ala-Ala-Arg (PAAR) domain-containing protein, incolved in TypeVI secretion</fullName>
    </recommendedName>
</protein>
<feature type="region of interest" description="Disordered" evidence="1">
    <location>
        <begin position="235"/>
        <end position="287"/>
    </location>
</feature>
<dbReference type="InterPro" id="IPR024079">
    <property type="entry name" value="MetalloPept_cat_dom_sf"/>
</dbReference>
<dbReference type="SUPFAM" id="SSF55486">
    <property type="entry name" value="Metalloproteases ('zincins'), catalytic domain"/>
    <property type="match status" value="1"/>
</dbReference>
<reference evidence="2" key="2">
    <citation type="submission" date="2020-09" db="EMBL/GenBank/DDBJ databases">
        <authorList>
            <person name="Sun Q."/>
            <person name="Zhou Y."/>
        </authorList>
    </citation>
    <scope>NUCLEOTIDE SEQUENCE</scope>
    <source>
        <strain evidence="2">CGMCC 1.3617</strain>
    </source>
</reference>
<dbReference type="Proteomes" id="UP000661507">
    <property type="component" value="Unassembled WGS sequence"/>
</dbReference>
<dbReference type="Pfam" id="PF05488">
    <property type="entry name" value="PAAR_motif"/>
    <property type="match status" value="1"/>
</dbReference>
<dbReference type="Gene3D" id="3.40.390.10">
    <property type="entry name" value="Collagenase (Catalytic Domain)"/>
    <property type="match status" value="1"/>
</dbReference>
<dbReference type="InterPro" id="IPR008727">
    <property type="entry name" value="PAAR_motif"/>
</dbReference>
<comment type="caution">
    <text evidence="2">The sequence shown here is derived from an EMBL/GenBank/DDBJ whole genome shotgun (WGS) entry which is preliminary data.</text>
</comment>
<dbReference type="EMBL" id="BMKW01000003">
    <property type="protein sequence ID" value="GGJ10501.1"/>
    <property type="molecule type" value="Genomic_DNA"/>
</dbReference>
<gene>
    <name evidence="2" type="ORF">GCM10011320_17030</name>
</gene>
<proteinExistence type="predicted"/>
<dbReference type="AlphaFoldDB" id="A0A917KG83"/>
<dbReference type="Gene3D" id="2.60.200.60">
    <property type="match status" value="1"/>
</dbReference>
<reference evidence="2" key="1">
    <citation type="journal article" date="2014" name="Int. J. Syst. Evol. Microbiol.">
        <title>Complete genome sequence of Corynebacterium casei LMG S-19264T (=DSM 44701T), isolated from a smear-ripened cheese.</title>
        <authorList>
            <consortium name="US DOE Joint Genome Institute (JGI-PGF)"/>
            <person name="Walter F."/>
            <person name="Albersmeier A."/>
            <person name="Kalinowski J."/>
            <person name="Ruckert C."/>
        </authorList>
    </citation>
    <scope>NUCLEOTIDE SEQUENCE</scope>
    <source>
        <strain evidence="2">CGMCC 1.3617</strain>
    </source>
</reference>
<dbReference type="CDD" id="cd14738">
    <property type="entry name" value="PAAR_2"/>
    <property type="match status" value="1"/>
</dbReference>
<organism evidence="2 3">
    <name type="scientific">Neoroseomonas lacus</name>
    <dbReference type="NCBI Taxonomy" id="287609"/>
    <lineage>
        <taxon>Bacteria</taxon>
        <taxon>Pseudomonadati</taxon>
        <taxon>Pseudomonadota</taxon>
        <taxon>Alphaproteobacteria</taxon>
        <taxon>Acetobacterales</taxon>
        <taxon>Acetobacteraceae</taxon>
        <taxon>Neoroseomonas</taxon>
    </lineage>
</organism>
<dbReference type="GO" id="GO:0008237">
    <property type="term" value="F:metallopeptidase activity"/>
    <property type="evidence" value="ECO:0007669"/>
    <property type="project" value="InterPro"/>
</dbReference>
<dbReference type="RefSeq" id="WP_188966596.1">
    <property type="nucleotide sequence ID" value="NZ_BMKW01000003.1"/>
</dbReference>
<evidence type="ECO:0000256" key="1">
    <source>
        <dbReference type="SAM" id="MobiDB-lite"/>
    </source>
</evidence>
<feature type="compositionally biased region" description="Basic and acidic residues" evidence="1">
    <location>
        <begin position="276"/>
        <end position="287"/>
    </location>
</feature>
<evidence type="ECO:0000313" key="3">
    <source>
        <dbReference type="Proteomes" id="UP000661507"/>
    </source>
</evidence>
<name>A0A917KG83_9PROT</name>